<protein>
    <recommendedName>
        <fullName evidence="3">SPATA31 domain-containing protein</fullName>
    </recommendedName>
</protein>
<feature type="region of interest" description="Disordered" evidence="2">
    <location>
        <begin position="413"/>
        <end position="454"/>
    </location>
</feature>
<gene>
    <name evidence="4" type="ORF">JRQ81_014389</name>
</gene>
<evidence type="ECO:0000256" key="2">
    <source>
        <dbReference type="SAM" id="MobiDB-lite"/>
    </source>
</evidence>
<dbReference type="OrthoDB" id="9449847at2759"/>
<feature type="region of interest" description="Disordered" evidence="2">
    <location>
        <begin position="824"/>
        <end position="1115"/>
    </location>
</feature>
<feature type="compositionally biased region" description="Polar residues" evidence="2">
    <location>
        <begin position="1013"/>
        <end position="1024"/>
    </location>
</feature>
<feature type="compositionally biased region" description="Basic and acidic residues" evidence="2">
    <location>
        <begin position="414"/>
        <end position="436"/>
    </location>
</feature>
<accession>A0A9Q0XWN0</accession>
<feature type="region of interest" description="Disordered" evidence="2">
    <location>
        <begin position="682"/>
        <end position="702"/>
    </location>
</feature>
<keyword evidence="5" id="KW-1185">Reference proteome</keyword>
<feature type="compositionally biased region" description="Basic and acidic residues" evidence="2">
    <location>
        <begin position="997"/>
        <end position="1010"/>
    </location>
</feature>
<dbReference type="Proteomes" id="UP001142489">
    <property type="component" value="Unassembled WGS sequence"/>
</dbReference>
<feature type="region of interest" description="Disordered" evidence="2">
    <location>
        <begin position="752"/>
        <end position="805"/>
    </location>
</feature>
<organism evidence="4 5">
    <name type="scientific">Phrynocephalus forsythii</name>
    <dbReference type="NCBI Taxonomy" id="171643"/>
    <lineage>
        <taxon>Eukaryota</taxon>
        <taxon>Metazoa</taxon>
        <taxon>Chordata</taxon>
        <taxon>Craniata</taxon>
        <taxon>Vertebrata</taxon>
        <taxon>Euteleostomi</taxon>
        <taxon>Lepidosauria</taxon>
        <taxon>Squamata</taxon>
        <taxon>Bifurcata</taxon>
        <taxon>Unidentata</taxon>
        <taxon>Episquamata</taxon>
        <taxon>Toxicofera</taxon>
        <taxon>Iguania</taxon>
        <taxon>Acrodonta</taxon>
        <taxon>Agamidae</taxon>
        <taxon>Agaminae</taxon>
        <taxon>Phrynocephalus</taxon>
    </lineage>
</organism>
<dbReference type="PANTHER" id="PTHR21859">
    <property type="entry name" value="ACROSOME-SPECIFIC PROTEIN"/>
    <property type="match status" value="1"/>
</dbReference>
<comment type="caution">
    <text evidence="4">The sequence shown here is derived from an EMBL/GenBank/DDBJ whole genome shotgun (WGS) entry which is preliminary data.</text>
</comment>
<feature type="region of interest" description="Disordered" evidence="2">
    <location>
        <begin position="1267"/>
        <end position="1307"/>
    </location>
</feature>
<dbReference type="Pfam" id="PF14650">
    <property type="entry name" value="FAM75"/>
    <property type="match status" value="3"/>
</dbReference>
<feature type="domain" description="SPATA31" evidence="3">
    <location>
        <begin position="547"/>
        <end position="682"/>
    </location>
</feature>
<feature type="compositionally biased region" description="Basic and acidic residues" evidence="2">
    <location>
        <begin position="1319"/>
        <end position="1328"/>
    </location>
</feature>
<evidence type="ECO:0000259" key="3">
    <source>
        <dbReference type="Pfam" id="PF14650"/>
    </source>
</evidence>
<evidence type="ECO:0000256" key="1">
    <source>
        <dbReference type="ARBA" id="ARBA00035009"/>
    </source>
</evidence>
<feature type="compositionally biased region" description="Polar residues" evidence="2">
    <location>
        <begin position="910"/>
        <end position="919"/>
    </location>
</feature>
<feature type="domain" description="SPATA31" evidence="3">
    <location>
        <begin position="313"/>
        <end position="411"/>
    </location>
</feature>
<dbReference type="EMBL" id="JAPFRF010000005">
    <property type="protein sequence ID" value="KAJ7332209.1"/>
    <property type="molecule type" value="Genomic_DNA"/>
</dbReference>
<comment type="similarity">
    <text evidence="1">Belongs to the SPATA31 family.</text>
</comment>
<evidence type="ECO:0000313" key="5">
    <source>
        <dbReference type="Proteomes" id="UP001142489"/>
    </source>
</evidence>
<feature type="region of interest" description="Disordered" evidence="2">
    <location>
        <begin position="1171"/>
        <end position="1190"/>
    </location>
</feature>
<feature type="region of interest" description="Disordered" evidence="2">
    <location>
        <begin position="1388"/>
        <end position="1412"/>
    </location>
</feature>
<evidence type="ECO:0000313" key="4">
    <source>
        <dbReference type="EMBL" id="KAJ7332209.1"/>
    </source>
</evidence>
<feature type="domain" description="SPATA31" evidence="3">
    <location>
        <begin position="83"/>
        <end position="245"/>
    </location>
</feature>
<dbReference type="InterPro" id="IPR039509">
    <property type="entry name" value="SPATA31"/>
</dbReference>
<feature type="compositionally biased region" description="Basic and acidic residues" evidence="2">
    <location>
        <begin position="691"/>
        <end position="701"/>
    </location>
</feature>
<feature type="compositionally biased region" description="Low complexity" evidence="2">
    <location>
        <begin position="1083"/>
        <end position="1098"/>
    </location>
</feature>
<dbReference type="PANTHER" id="PTHR21859:SF12">
    <property type="entry name" value="SPERMATOGENESIS-ASSOCIATED PROTEIN 31D1"/>
    <property type="match status" value="1"/>
</dbReference>
<proteinExistence type="inferred from homology"/>
<name>A0A9Q0XWN0_9SAUR</name>
<feature type="compositionally biased region" description="Low complexity" evidence="2">
    <location>
        <begin position="979"/>
        <end position="993"/>
    </location>
</feature>
<feature type="region of interest" description="Disordered" evidence="2">
    <location>
        <begin position="1319"/>
        <end position="1339"/>
    </location>
</feature>
<reference evidence="4" key="1">
    <citation type="journal article" date="2023" name="DNA Res.">
        <title>Chromosome-level genome assembly of Phrynocephalus forsythii using third-generation DNA sequencing and Hi-C analysis.</title>
        <authorList>
            <person name="Qi Y."/>
            <person name="Zhao W."/>
            <person name="Zhao Y."/>
            <person name="Niu C."/>
            <person name="Cao S."/>
            <person name="Zhang Y."/>
        </authorList>
    </citation>
    <scope>NUCLEOTIDE SEQUENCE</scope>
    <source>
        <tissue evidence="4">Muscle</tissue>
    </source>
</reference>
<feature type="compositionally biased region" description="Polar residues" evidence="2">
    <location>
        <begin position="1297"/>
        <end position="1307"/>
    </location>
</feature>
<sequence length="1412" mass="159313">MVLPGQKPLLPRRSSLPFACRQAVDRMEMSVQRHHLASFRELGPRYGEGIHGMTFKPHAQPVPQKGSMAIRFDSSVSFLPEVDRETLEGHVLKKNVGHAWGLPIHVQRSLQSFLGEPPSAPSTTVGHLSVEIQLQEPFFLTPEVRSHLELHIQKRKLHHLWGLPGRVVESLRMLHPEFQPWKSRQMASLDQRRISQKVSSAGSVQKGEKVTLLHPTQRSPRVEAKCLERVRLHQSKKSSELRLEALPRVSRLSCQQANFSFRQPFPKLVEPGIRPLRLGTRYKEALGGMAPRAPFSPVHRAVCEYSEVSTPVLTGRTQRGLEQHLQKKKIQHLWGYPALVQRSLQGFMSESPVGSGLSKTTIEIRALPSKLCFLPRGIRDHLEVHLQKIKLQRRWGLPRRVMDSLEVFRPSHLPRRDHLPTHQEKTPELSTREAKKPYKRGAHPICTAPKKGEGLDHHLRRKSQQINLPTLPRTLALPQREVSSRKGKPLPKHLQAGQKPLSRRNVSFFLPPATRDALELNVKRKHLVFLLGEPKKHTVIDTPPPSIQTKQGKVQFQHRESPLVKVPFLTEEAWEALESHVLQKKNQHAWGLPPLVLSCLKAFAPFPPDTGKHPGERKPKDAHPWERGNMQRMAQNLPSLSPDPTDHLEVRVKHRATTRRWEIPKQAQKSLTRLRAPRELSQQGVHFQASGKERRAEKPERNFLSSGGKLLFLTEEAKGNLEVHIRERRAHHLWSLPSAVLKSLQAFAPFPLEGQKDRQSPRARKGHREGQTLVSHLDRGIPDAPLRAETTSISGPEDPQGDHPELYHDALRERETASWWLAEEPTWPATKTQHSQASDKRSWPGGRDTPPKHALYRKRGLNLHSKTLPMLKSTTPQGEALRASFRSPSSLGRRRGFHAAVPWSEDPKGSQRQRTPSTRRAQKSKGRKTQPCPSKTSLRKKKIHWQQEDSFPARSENRPTPGRRKEPHSQEDSDSSWESAGPSTGGSSSSVQSFPQEEVHTEEASTKAEEAYNSGSRQGFTSLLSGEKEVKNSGSSPALGEGSCFLPSEAHDSCSGEGMESSPSSQQEKLYSGFIESKKQEGSSSLHSKGSHHSVSFSGEEHTEEESSEGFYQPLDQKSVQLYDTLHLDLGTNFCHVPGETAMENDTRVCASSREEEVRVRSSEARAGKCYSVEPPQFPQGTETLKDHHQPQALEDAEAQERMAIIGTLLERKLHLQEGLEIWRRDGGTPKNPWNEKHGKLLRERHRSATLQKAETLVDRHEGGRTSLASFTTKPCHPSYKKEKQSIRREASEKYSKQLSSGNTPQISQACGITRRREVPRSKGEGHRPPQSIGCAEGKGRPSIFEKIFGTKLHLFDKLKKQNRGNVLCQKDNPQEITYRLFWKRMATTNSPQPKGMHGAGLKGRSPRKGGK</sequence>
<feature type="compositionally biased region" description="Basic and acidic residues" evidence="2">
    <location>
        <begin position="1280"/>
        <end position="1296"/>
    </location>
</feature>